<evidence type="ECO:0000313" key="2">
    <source>
        <dbReference type="Proteomes" id="UP000241118"/>
    </source>
</evidence>
<proteinExistence type="predicted"/>
<dbReference type="Proteomes" id="UP000241118">
    <property type="component" value="Unassembled WGS sequence"/>
</dbReference>
<accession>A0A2P8I2L6</accession>
<sequence length="39" mass="4401">HTNRKLRDIAHDLVTAHERGELDEALTRHRISGPDGVLT</sequence>
<feature type="non-terminal residue" evidence="1">
    <location>
        <position position="1"/>
    </location>
</feature>
<dbReference type="EMBL" id="PYAX01000011">
    <property type="protein sequence ID" value="PSL52714.1"/>
    <property type="molecule type" value="Genomic_DNA"/>
</dbReference>
<keyword evidence="2" id="KW-1185">Reference proteome</keyword>
<name>A0A2P8I2L6_SACCR</name>
<reference evidence="1 2" key="1">
    <citation type="submission" date="2018-03" db="EMBL/GenBank/DDBJ databases">
        <title>Genomic Encyclopedia of Type Strains, Phase III (KMG-III): the genomes of soil and plant-associated and newly described type strains.</title>
        <authorList>
            <person name="Whitman W."/>
        </authorList>
    </citation>
    <scope>NUCLEOTIDE SEQUENCE [LARGE SCALE GENOMIC DNA]</scope>
    <source>
        <strain evidence="1 2">CGMCC 4.7097</strain>
    </source>
</reference>
<comment type="caution">
    <text evidence="1">The sequence shown here is derived from an EMBL/GenBank/DDBJ whole genome shotgun (WGS) entry which is preliminary data.</text>
</comment>
<organism evidence="1 2">
    <name type="scientific">Saccharothrix carnea</name>
    <dbReference type="NCBI Taxonomy" id="1280637"/>
    <lineage>
        <taxon>Bacteria</taxon>
        <taxon>Bacillati</taxon>
        <taxon>Actinomycetota</taxon>
        <taxon>Actinomycetes</taxon>
        <taxon>Pseudonocardiales</taxon>
        <taxon>Pseudonocardiaceae</taxon>
        <taxon>Saccharothrix</taxon>
    </lineage>
</organism>
<dbReference type="AlphaFoldDB" id="A0A2P8I2L6"/>
<evidence type="ECO:0000313" key="1">
    <source>
        <dbReference type="EMBL" id="PSL52714.1"/>
    </source>
</evidence>
<gene>
    <name evidence="1" type="ORF">B0I31_1111</name>
</gene>
<protein>
    <submittedName>
        <fullName evidence="1">Uncharacterized protein</fullName>
    </submittedName>
</protein>